<dbReference type="SUPFAM" id="SSF51261">
    <property type="entry name" value="Duplicated hybrid motif"/>
    <property type="match status" value="1"/>
</dbReference>
<dbReference type="SUPFAM" id="SSF54106">
    <property type="entry name" value="LysM domain"/>
    <property type="match status" value="2"/>
</dbReference>
<comment type="caution">
    <text evidence="3">The sequence shown here is derived from an EMBL/GenBank/DDBJ whole genome shotgun (WGS) entry which is preliminary data.</text>
</comment>
<proteinExistence type="predicted"/>
<dbReference type="Proteomes" id="UP000033035">
    <property type="component" value="Unassembled WGS sequence"/>
</dbReference>
<dbReference type="AlphaFoldDB" id="A0A0F5JFT8"/>
<accession>A0A0F5JFT8</accession>
<keyword evidence="4" id="KW-1185">Reference proteome</keyword>
<keyword evidence="1" id="KW-0732">Signal</keyword>
<dbReference type="CDD" id="cd00118">
    <property type="entry name" value="LysM"/>
    <property type="match status" value="2"/>
</dbReference>
<feature type="domain" description="LysM" evidence="2">
    <location>
        <begin position="273"/>
        <end position="317"/>
    </location>
</feature>
<organism evidence="3 4">
    <name type="scientific">Parabacteroides gordonii MS-1 = DSM 23371</name>
    <dbReference type="NCBI Taxonomy" id="1203610"/>
    <lineage>
        <taxon>Bacteria</taxon>
        <taxon>Pseudomonadati</taxon>
        <taxon>Bacteroidota</taxon>
        <taxon>Bacteroidia</taxon>
        <taxon>Bacteroidales</taxon>
        <taxon>Tannerellaceae</taxon>
        <taxon>Parabacteroides</taxon>
    </lineage>
</organism>
<evidence type="ECO:0000256" key="1">
    <source>
        <dbReference type="SAM" id="SignalP"/>
    </source>
</evidence>
<dbReference type="HOGENOM" id="CLU_054747_1_0_10"/>
<dbReference type="InterPro" id="IPR016047">
    <property type="entry name" value="M23ase_b-sheet_dom"/>
</dbReference>
<dbReference type="Gene3D" id="2.70.70.10">
    <property type="entry name" value="Glucose Permease (Domain IIA)"/>
    <property type="match status" value="1"/>
</dbReference>
<dbReference type="PANTHER" id="PTHR21666:SF270">
    <property type="entry name" value="MUREIN HYDROLASE ACTIVATOR ENVC"/>
    <property type="match status" value="1"/>
</dbReference>
<evidence type="ECO:0000313" key="4">
    <source>
        <dbReference type="Proteomes" id="UP000033035"/>
    </source>
</evidence>
<dbReference type="PATRIC" id="fig|1203610.3.peg.2310"/>
<gene>
    <name evidence="3" type="ORF">HMPREF1536_02250</name>
</gene>
<protein>
    <recommendedName>
        <fullName evidence="2">LysM domain-containing protein</fullName>
    </recommendedName>
</protein>
<dbReference type="EMBL" id="AQHW01000014">
    <property type="protein sequence ID" value="KKB56614.1"/>
    <property type="molecule type" value="Genomic_DNA"/>
</dbReference>
<feature type="signal peptide" evidence="1">
    <location>
        <begin position="1"/>
        <end position="21"/>
    </location>
</feature>
<dbReference type="PROSITE" id="PS51782">
    <property type="entry name" value="LYSM"/>
    <property type="match status" value="2"/>
</dbReference>
<dbReference type="InterPro" id="IPR018392">
    <property type="entry name" value="LysM"/>
</dbReference>
<feature type="chain" id="PRO_5002489277" description="LysM domain-containing protein" evidence="1">
    <location>
        <begin position="22"/>
        <end position="418"/>
    </location>
</feature>
<dbReference type="CDD" id="cd12797">
    <property type="entry name" value="M23_peptidase"/>
    <property type="match status" value="1"/>
</dbReference>
<evidence type="ECO:0000259" key="2">
    <source>
        <dbReference type="PROSITE" id="PS51782"/>
    </source>
</evidence>
<dbReference type="SMART" id="SM00257">
    <property type="entry name" value="LysM"/>
    <property type="match status" value="2"/>
</dbReference>
<dbReference type="InterPro" id="IPR036779">
    <property type="entry name" value="LysM_dom_sf"/>
</dbReference>
<dbReference type="InterPro" id="IPR050570">
    <property type="entry name" value="Cell_wall_metabolism_enzyme"/>
</dbReference>
<dbReference type="RefSeq" id="WP_028728254.1">
    <property type="nucleotide sequence ID" value="NZ_AUAE01000028.1"/>
</dbReference>
<dbReference type="Pfam" id="PF01476">
    <property type="entry name" value="LysM"/>
    <property type="match status" value="2"/>
</dbReference>
<dbReference type="PANTHER" id="PTHR21666">
    <property type="entry name" value="PEPTIDASE-RELATED"/>
    <property type="match status" value="1"/>
</dbReference>
<evidence type="ECO:0000313" key="3">
    <source>
        <dbReference type="EMBL" id="KKB56614.1"/>
    </source>
</evidence>
<dbReference type="Gene3D" id="3.10.350.10">
    <property type="entry name" value="LysM domain"/>
    <property type="match status" value="2"/>
</dbReference>
<dbReference type="InterPro" id="IPR011055">
    <property type="entry name" value="Dup_hybrid_motif"/>
</dbReference>
<feature type="domain" description="LysM" evidence="2">
    <location>
        <begin position="373"/>
        <end position="417"/>
    </location>
</feature>
<name>A0A0F5JFT8_9BACT</name>
<dbReference type="Pfam" id="PF01551">
    <property type="entry name" value="Peptidase_M23"/>
    <property type="match status" value="1"/>
</dbReference>
<dbReference type="GO" id="GO:0004222">
    <property type="term" value="F:metalloendopeptidase activity"/>
    <property type="evidence" value="ECO:0007669"/>
    <property type="project" value="TreeGrafter"/>
</dbReference>
<sequence length="418" mass="45791">MKIRTLLFVCCTSLMVSAVSAKDPEGKETPKQTIHIVKMDKRVSELMADRVTIRKDMGLKELAEINARVDESLAAKEDLLFPADELYGSNWDTRWVDPFRGGSKIEMPDSCAIDCSAFTLPIDSQIKVTSKYGPRRRRMHKGIDLKVQVGDTIRAAFDGKVRIRNFERRGYGNYLVVRHPNGLETVYGHLSKSLVDVNDIVRAGDPIALGGNTGRSTGSHLHFETRFLGQALNPADIIDFENGVPHQDTYVFHNIKINGRKSNIYTSSSDQMVYHRVKSGDTLGKIARMYGTTVNELCRLNGIKSTSMLRLGQSIRCSAGRSASVAAKPEAKQTTAKVTTTAAKTTKTTTVEAATPVASLTGNASTTQTADPVYHRIKSGDTLGALAARYGTTVSKLCEMNGISKTTVLKLGRSIRCK</sequence>
<reference evidence="3 4" key="1">
    <citation type="submission" date="2013-04" db="EMBL/GenBank/DDBJ databases">
        <title>The Genome Sequence of Parabacteroides gordonii DSM 23371.</title>
        <authorList>
            <consortium name="The Broad Institute Genomics Platform"/>
            <person name="Earl A."/>
            <person name="Ward D."/>
            <person name="Feldgarden M."/>
            <person name="Gevers D."/>
            <person name="Martens E."/>
            <person name="Sakamoto M."/>
            <person name="Benno Y."/>
            <person name="Suzuki N."/>
            <person name="Matsunaga N."/>
            <person name="Koshihara K."/>
            <person name="Seki M."/>
            <person name="Komiya H."/>
            <person name="Walker B."/>
            <person name="Young S."/>
            <person name="Zeng Q."/>
            <person name="Gargeya S."/>
            <person name="Fitzgerald M."/>
            <person name="Haas B."/>
            <person name="Abouelleil A."/>
            <person name="Allen A.W."/>
            <person name="Alvarado L."/>
            <person name="Arachchi H.M."/>
            <person name="Berlin A.M."/>
            <person name="Chapman S.B."/>
            <person name="Gainer-Dewar J."/>
            <person name="Goldberg J."/>
            <person name="Griggs A."/>
            <person name="Gujja S."/>
            <person name="Hansen M."/>
            <person name="Howarth C."/>
            <person name="Imamovic A."/>
            <person name="Ireland A."/>
            <person name="Larimer J."/>
            <person name="McCowan C."/>
            <person name="Murphy C."/>
            <person name="Pearson M."/>
            <person name="Poon T.W."/>
            <person name="Priest M."/>
            <person name="Roberts A."/>
            <person name="Saif S."/>
            <person name="Shea T."/>
            <person name="Sisk P."/>
            <person name="Sykes S."/>
            <person name="Wortman J."/>
            <person name="Nusbaum C."/>
            <person name="Birren B."/>
        </authorList>
    </citation>
    <scope>NUCLEOTIDE SEQUENCE [LARGE SCALE GENOMIC DNA]</scope>
    <source>
        <strain evidence="3 4">MS-1</strain>
    </source>
</reference>
<dbReference type="STRING" id="1203610.HMPREF1536_02250"/>